<dbReference type="Gene3D" id="1.10.10.10">
    <property type="entry name" value="Winged helix-like DNA-binding domain superfamily/Winged helix DNA-binding domain"/>
    <property type="match status" value="1"/>
</dbReference>
<reference evidence="2 3" key="1">
    <citation type="journal article" date="2021" name="Genome Biol. Evol.">
        <title>Complete Genome Sequencing of a Novel Gloeobacter Species from a Waterfall Cave in Mexico.</title>
        <authorList>
            <person name="Saw J.H."/>
            <person name="Cardona T."/>
            <person name="Montejano G."/>
        </authorList>
    </citation>
    <scope>NUCLEOTIDE SEQUENCE [LARGE SCALE GENOMIC DNA]</scope>
    <source>
        <strain evidence="2">MG652769</strain>
    </source>
</reference>
<dbReference type="EMBL" id="CP063845">
    <property type="protein sequence ID" value="UFP92818.1"/>
    <property type="molecule type" value="Genomic_DNA"/>
</dbReference>
<proteinExistence type="predicted"/>
<feature type="domain" description="Transcription regulator PadR N-terminal" evidence="1">
    <location>
        <begin position="21"/>
        <end position="95"/>
    </location>
</feature>
<keyword evidence="3" id="KW-1185">Reference proteome</keyword>
<organism evidence="2 3">
    <name type="scientific">Gloeobacter morelensis MG652769</name>
    <dbReference type="NCBI Taxonomy" id="2781736"/>
    <lineage>
        <taxon>Bacteria</taxon>
        <taxon>Bacillati</taxon>
        <taxon>Cyanobacteriota</taxon>
        <taxon>Cyanophyceae</taxon>
        <taxon>Gloeobacterales</taxon>
        <taxon>Gloeobacteraceae</taxon>
        <taxon>Gloeobacter</taxon>
        <taxon>Gloeobacter morelensis</taxon>
    </lineage>
</organism>
<evidence type="ECO:0000313" key="3">
    <source>
        <dbReference type="Proteomes" id="UP001054846"/>
    </source>
</evidence>
<dbReference type="RefSeq" id="WP_230839811.1">
    <property type="nucleotide sequence ID" value="NZ_CP063845.1"/>
</dbReference>
<dbReference type="PANTHER" id="PTHR33169">
    <property type="entry name" value="PADR-FAMILY TRANSCRIPTIONAL REGULATOR"/>
    <property type="match status" value="1"/>
</dbReference>
<dbReference type="PANTHER" id="PTHR33169:SF13">
    <property type="entry name" value="PADR-FAMILY TRANSCRIPTIONAL REGULATOR"/>
    <property type="match status" value="1"/>
</dbReference>
<dbReference type="InterPro" id="IPR005149">
    <property type="entry name" value="Tscrpt_reg_PadR_N"/>
</dbReference>
<dbReference type="InterPro" id="IPR036390">
    <property type="entry name" value="WH_DNA-bd_sf"/>
</dbReference>
<sequence length="122" mass="13515">MSIPVPDPRSFLPLTPAAFHILLALAEGERHGYGISKEVKDRTDGAVRLGPGTLYRSIKQLLGDGWIEESDERADPDLDDQRRRYYRLSPLGRRIAAAEAARLADLVDLARARRLLPGTDPA</sequence>
<protein>
    <submittedName>
        <fullName evidence="2">Helix-turn-helix transcriptional regulator</fullName>
    </submittedName>
</protein>
<evidence type="ECO:0000313" key="2">
    <source>
        <dbReference type="EMBL" id="UFP92818.1"/>
    </source>
</evidence>
<dbReference type="Proteomes" id="UP001054846">
    <property type="component" value="Chromosome"/>
</dbReference>
<name>A0ABY3PGM9_9CYAN</name>
<dbReference type="InterPro" id="IPR036388">
    <property type="entry name" value="WH-like_DNA-bd_sf"/>
</dbReference>
<dbReference type="InterPro" id="IPR052509">
    <property type="entry name" value="Metal_resp_DNA-bind_regulator"/>
</dbReference>
<dbReference type="Pfam" id="PF03551">
    <property type="entry name" value="PadR"/>
    <property type="match status" value="1"/>
</dbReference>
<dbReference type="SUPFAM" id="SSF46785">
    <property type="entry name" value="Winged helix' DNA-binding domain"/>
    <property type="match status" value="1"/>
</dbReference>
<evidence type="ECO:0000259" key="1">
    <source>
        <dbReference type="Pfam" id="PF03551"/>
    </source>
</evidence>
<accession>A0ABY3PGM9</accession>
<gene>
    <name evidence="2" type="ORF">ISF26_13380</name>
</gene>